<dbReference type="PRINTS" id="PR00781">
    <property type="entry name" value="LIPOSIGPTASE"/>
</dbReference>
<proteinExistence type="inferred from homology"/>
<keyword evidence="12" id="KW-1185">Reference proteome</keyword>
<evidence type="ECO:0000256" key="1">
    <source>
        <dbReference type="ARBA" id="ARBA00006139"/>
    </source>
</evidence>
<evidence type="ECO:0000256" key="10">
    <source>
        <dbReference type="RuleBase" id="RU004181"/>
    </source>
</evidence>
<feature type="transmembrane region" description="Helical" evidence="9">
    <location>
        <begin position="62"/>
        <end position="80"/>
    </location>
</feature>
<evidence type="ECO:0000256" key="7">
    <source>
        <dbReference type="ARBA" id="ARBA00022989"/>
    </source>
</evidence>
<evidence type="ECO:0000256" key="6">
    <source>
        <dbReference type="ARBA" id="ARBA00022801"/>
    </source>
</evidence>
<keyword evidence="4 9" id="KW-0812">Transmembrane</keyword>
<keyword evidence="2 9" id="KW-1003">Cell membrane</keyword>
<comment type="caution">
    <text evidence="11">The sequence shown here is derived from an EMBL/GenBank/DDBJ whole genome shotgun (WGS) entry which is preliminary data.</text>
</comment>
<comment type="pathway">
    <text evidence="9">Protein modification; lipoprotein biosynthesis (signal peptide cleavage).</text>
</comment>
<dbReference type="GO" id="GO:0004190">
    <property type="term" value="F:aspartic-type endopeptidase activity"/>
    <property type="evidence" value="ECO:0007669"/>
    <property type="project" value="UniProtKB-EC"/>
</dbReference>
<accession>A0ABT0ZUZ3</accession>
<feature type="transmembrane region" description="Helical" evidence="9">
    <location>
        <begin position="87"/>
        <end position="105"/>
    </location>
</feature>
<sequence length="165" mass="17415">MNRPILLGILLLAAGVLALDQLTKWWAESTMAPGEATPVLGTFIQWRLIYNPGAAFGLASELTWILTCIAAVAVVGLAVFAPRVVTVSWAIGVGALLGGATSHLGDRLLREPGFARGHIVDFIDYNGWFVGNVADIALVGGAVYLVLLTFLGIDHRPAAEPVAQN</sequence>
<dbReference type="EMBL" id="JAGSOV010000011">
    <property type="protein sequence ID" value="MCO1654556.1"/>
    <property type="molecule type" value="Genomic_DNA"/>
</dbReference>
<evidence type="ECO:0000313" key="12">
    <source>
        <dbReference type="Proteomes" id="UP001165283"/>
    </source>
</evidence>
<keyword evidence="6 9" id="KW-0378">Hydrolase</keyword>
<evidence type="ECO:0000256" key="3">
    <source>
        <dbReference type="ARBA" id="ARBA00022670"/>
    </source>
</evidence>
<comment type="function">
    <text evidence="9">This protein specifically catalyzes the removal of signal peptides from prolipoproteins.</text>
</comment>
<dbReference type="PANTHER" id="PTHR33695">
    <property type="entry name" value="LIPOPROTEIN SIGNAL PEPTIDASE"/>
    <property type="match status" value="1"/>
</dbReference>
<evidence type="ECO:0000313" key="11">
    <source>
        <dbReference type="EMBL" id="MCO1654556.1"/>
    </source>
</evidence>
<comment type="similarity">
    <text evidence="1 9 10">Belongs to the peptidase A8 family.</text>
</comment>
<organism evidence="11 12">
    <name type="scientific">Pseudonocardia humida</name>
    <dbReference type="NCBI Taxonomy" id="2800819"/>
    <lineage>
        <taxon>Bacteria</taxon>
        <taxon>Bacillati</taxon>
        <taxon>Actinomycetota</taxon>
        <taxon>Actinomycetes</taxon>
        <taxon>Pseudonocardiales</taxon>
        <taxon>Pseudonocardiaceae</taxon>
        <taxon>Pseudonocardia</taxon>
    </lineage>
</organism>
<reference evidence="11" key="1">
    <citation type="submission" date="2021-04" db="EMBL/GenBank/DDBJ databases">
        <title>Pseudonocardia sp. nov., isolated from sandy soil of mangrove forest.</title>
        <authorList>
            <person name="Zan Z."/>
            <person name="Huang R."/>
            <person name="Liu W."/>
        </authorList>
    </citation>
    <scope>NUCLEOTIDE SEQUENCE</scope>
    <source>
        <strain evidence="11">S2-4</strain>
    </source>
</reference>
<name>A0ABT0ZUZ3_9PSEU</name>
<dbReference type="InterPro" id="IPR001872">
    <property type="entry name" value="Peptidase_A8"/>
</dbReference>
<dbReference type="RefSeq" id="WP_252436174.1">
    <property type="nucleotide sequence ID" value="NZ_JAGSOV010000011.1"/>
</dbReference>
<evidence type="ECO:0000256" key="9">
    <source>
        <dbReference type="HAMAP-Rule" id="MF_00161"/>
    </source>
</evidence>
<evidence type="ECO:0000256" key="4">
    <source>
        <dbReference type="ARBA" id="ARBA00022692"/>
    </source>
</evidence>
<feature type="active site" evidence="9">
    <location>
        <position position="121"/>
    </location>
</feature>
<keyword evidence="5 9" id="KW-0064">Aspartyl protease</keyword>
<protein>
    <recommendedName>
        <fullName evidence="9">Lipoprotein signal peptidase</fullName>
        <ecNumber evidence="9">3.4.23.36</ecNumber>
    </recommendedName>
    <alternativeName>
        <fullName evidence="9">Prolipoprotein signal peptidase</fullName>
    </alternativeName>
    <alternativeName>
        <fullName evidence="9">Signal peptidase II</fullName>
        <shortName evidence="9">SPase II</shortName>
    </alternativeName>
</protein>
<dbReference type="PANTHER" id="PTHR33695:SF1">
    <property type="entry name" value="LIPOPROTEIN SIGNAL PEPTIDASE"/>
    <property type="match status" value="1"/>
</dbReference>
<keyword evidence="3 9" id="KW-0645">Protease</keyword>
<dbReference type="HAMAP" id="MF_00161">
    <property type="entry name" value="LspA"/>
    <property type="match status" value="1"/>
</dbReference>
<dbReference type="Pfam" id="PF01252">
    <property type="entry name" value="Peptidase_A8"/>
    <property type="match status" value="1"/>
</dbReference>
<comment type="catalytic activity">
    <reaction evidence="9">
        <text>Release of signal peptides from bacterial membrane prolipoproteins. Hydrolyzes -Xaa-Yaa-Zaa-|-(S,diacylglyceryl)Cys-, in which Xaa is hydrophobic (preferably Leu), and Yaa (Ala or Ser) and Zaa (Gly or Ala) have small, neutral side chains.</text>
        <dbReference type="EC" id="3.4.23.36"/>
    </reaction>
</comment>
<evidence type="ECO:0000256" key="2">
    <source>
        <dbReference type="ARBA" id="ARBA00022475"/>
    </source>
</evidence>
<comment type="subcellular location">
    <subcellularLocation>
        <location evidence="9">Cell membrane</location>
        <topology evidence="9">Multi-pass membrane protein</topology>
    </subcellularLocation>
</comment>
<gene>
    <name evidence="9" type="primary">lspA</name>
    <name evidence="11" type="ORF">KDL28_05750</name>
</gene>
<keyword evidence="7 9" id="KW-1133">Transmembrane helix</keyword>
<evidence type="ECO:0000256" key="5">
    <source>
        <dbReference type="ARBA" id="ARBA00022750"/>
    </source>
</evidence>
<dbReference type="EC" id="3.4.23.36" evidence="9"/>
<feature type="transmembrane region" description="Helical" evidence="9">
    <location>
        <begin position="125"/>
        <end position="147"/>
    </location>
</feature>
<comment type="caution">
    <text evidence="9">Lacks conserved residue(s) required for the propagation of feature annotation.</text>
</comment>
<evidence type="ECO:0000256" key="8">
    <source>
        <dbReference type="ARBA" id="ARBA00023136"/>
    </source>
</evidence>
<dbReference type="Proteomes" id="UP001165283">
    <property type="component" value="Unassembled WGS sequence"/>
</dbReference>
<keyword evidence="8 9" id="KW-0472">Membrane</keyword>
<feature type="active site" evidence="9">
    <location>
        <position position="135"/>
    </location>
</feature>